<gene>
    <name evidence="2" type="ORF">OB69_12250</name>
</gene>
<evidence type="ECO:0000256" key="1">
    <source>
        <dbReference type="SAM" id="MobiDB-lite"/>
    </source>
</evidence>
<dbReference type="RefSeq" id="WP_053224026.1">
    <property type="nucleotide sequence ID" value="NZ_JSVA01000013.1"/>
</dbReference>
<dbReference type="PATRIC" id="fig|1566026.4.peg.743"/>
<dbReference type="Proteomes" id="UP000036908">
    <property type="component" value="Unassembled WGS sequence"/>
</dbReference>
<protein>
    <recommendedName>
        <fullName evidence="4">DUF4834 domain-containing protein</fullName>
    </recommendedName>
</protein>
<evidence type="ECO:0000313" key="2">
    <source>
        <dbReference type="EMBL" id="KOF02379.1"/>
    </source>
</evidence>
<evidence type="ECO:0000313" key="3">
    <source>
        <dbReference type="Proteomes" id="UP000036908"/>
    </source>
</evidence>
<feature type="region of interest" description="Disordered" evidence="1">
    <location>
        <begin position="55"/>
        <end position="79"/>
    </location>
</feature>
<dbReference type="OrthoDB" id="840298at2"/>
<dbReference type="AlphaFoldDB" id="A0A0L8AJ11"/>
<organism evidence="2 3">
    <name type="scientific">Roseivirga seohaensis subsp. aquiponti</name>
    <dbReference type="NCBI Taxonomy" id="1566026"/>
    <lineage>
        <taxon>Bacteria</taxon>
        <taxon>Pseudomonadati</taxon>
        <taxon>Bacteroidota</taxon>
        <taxon>Cytophagia</taxon>
        <taxon>Cytophagales</taxon>
        <taxon>Roseivirgaceae</taxon>
        <taxon>Roseivirga</taxon>
    </lineage>
</organism>
<reference evidence="3" key="1">
    <citation type="submission" date="2014-11" db="EMBL/GenBank/DDBJ databases">
        <title>Genome sequencing of Roseivirga sp. D-25.</title>
        <authorList>
            <person name="Selvaratnam C."/>
            <person name="Thevarajoo S."/>
            <person name="Goh K.M."/>
            <person name="Eee R."/>
            <person name="Chan K.-G."/>
            <person name="Chong C.S."/>
        </authorList>
    </citation>
    <scope>NUCLEOTIDE SEQUENCE [LARGE SCALE GENOMIC DNA]</scope>
    <source>
        <strain evidence="3">D-25</strain>
    </source>
</reference>
<accession>A0A0L8AJ11</accession>
<keyword evidence="3" id="KW-1185">Reference proteome</keyword>
<evidence type="ECO:0008006" key="4">
    <source>
        <dbReference type="Google" id="ProtNLM"/>
    </source>
</evidence>
<dbReference type="EMBL" id="JSVA01000013">
    <property type="protein sequence ID" value="KOF02379.1"/>
    <property type="molecule type" value="Genomic_DNA"/>
</dbReference>
<proteinExistence type="predicted"/>
<comment type="caution">
    <text evidence="2">The sequence shown here is derived from an EMBL/GenBank/DDBJ whole genome shotgun (WGS) entry which is preliminary data.</text>
</comment>
<sequence length="79" mass="9282">MFFKFLFFVILIGWIIRNVLRFFVAGLTGQQRTAGARQQYTQQHRPEGKINVDYAPKNTKEKSSDNFRGGEYVDYEEVD</sequence>
<name>A0A0L8AJ11_9BACT</name>